<feature type="domain" description="C2H2-type" evidence="11">
    <location>
        <begin position="382"/>
        <end position="411"/>
    </location>
</feature>
<feature type="domain" description="C2H2-type" evidence="11">
    <location>
        <begin position="688"/>
        <end position="717"/>
    </location>
</feature>
<keyword evidence="4 9" id="KW-0863">Zinc-finger</keyword>
<keyword evidence="7" id="KW-0804">Transcription</keyword>
<dbReference type="Pfam" id="PF00096">
    <property type="entry name" value="zf-C2H2"/>
    <property type="match status" value="3"/>
</dbReference>
<accession>A0A226DSL3</accession>
<dbReference type="SMART" id="SM00355">
    <property type="entry name" value="ZnF_C2H2"/>
    <property type="match status" value="10"/>
</dbReference>
<evidence type="ECO:0000256" key="7">
    <source>
        <dbReference type="ARBA" id="ARBA00023163"/>
    </source>
</evidence>
<feature type="compositionally biased region" description="Acidic residues" evidence="10">
    <location>
        <begin position="525"/>
        <end position="535"/>
    </location>
</feature>
<evidence type="ECO:0000256" key="9">
    <source>
        <dbReference type="PROSITE-ProRule" id="PRU00042"/>
    </source>
</evidence>
<evidence type="ECO:0000256" key="5">
    <source>
        <dbReference type="ARBA" id="ARBA00022833"/>
    </source>
</evidence>
<feature type="domain" description="C2H2-type" evidence="11">
    <location>
        <begin position="296"/>
        <end position="324"/>
    </location>
</feature>
<dbReference type="GO" id="GO:0005634">
    <property type="term" value="C:nucleus"/>
    <property type="evidence" value="ECO:0007669"/>
    <property type="project" value="UniProtKB-SubCell"/>
</dbReference>
<name>A0A226DSL3_FOLCA</name>
<gene>
    <name evidence="12" type="ORF">Fcan01_17658</name>
</gene>
<evidence type="ECO:0000256" key="3">
    <source>
        <dbReference type="ARBA" id="ARBA00022737"/>
    </source>
</evidence>
<dbReference type="PANTHER" id="PTHR47772:SF13">
    <property type="entry name" value="GASTRULA ZINC FINGER PROTEIN XLCGF49.1-LIKE-RELATED"/>
    <property type="match status" value="1"/>
</dbReference>
<evidence type="ECO:0000256" key="8">
    <source>
        <dbReference type="ARBA" id="ARBA00023242"/>
    </source>
</evidence>
<evidence type="ECO:0000256" key="4">
    <source>
        <dbReference type="ARBA" id="ARBA00022771"/>
    </source>
</evidence>
<keyword evidence="2" id="KW-0479">Metal-binding</keyword>
<sequence>MEEAISNSLRKEVSIKLTKSPQIEEKVLNYLSKLGKCWSCLGVNDNITGTSSVNDSDKIVQILKNSTIPQLQINPDSVDFCKNCCSECVKILNILLDLETELDNIKAQIDKNLILLSDRRKIRIQPNSSNLENVQSDTKDFRAISSTRDVSMETMDQKDIQDSMSMDFLETEIYTNIIKTEPESDHDDGFGPEIQPEVGYSPETNQDDDNKSDVSFQPRSVRRKRTTPTSTTRKSGRKRYRRKNSSSPKKKLTFPEIPDLNNIICPACPAPSIKYARIDYWRSHYERHHLGLAKSFKCTHCPKSFSTGHILRTHTASKHPSSDPSLPSRKTYPCPKCGKRLGLILLFKITITQCPVEGCGAKFYGAKTLKNHALTHTGDKPYECDLCGDRFTRIDSLRIHQDHACLAGKRLERVKKNKKPTVDEQIALHPCKHCDRKFRTELALSKHVKICRNAINKKHIKARPVIKTRENVKSEPPFDQGDAEVAVDELNGMTSDNDDHDVKDNNNKNDDDWLPTSPTAASNGEDSDAETDPEFTPEKRTKIRKRCTEIQRRNQRKRKVLATSRKYRKDTTIYPSVDPTNLKCTLCPTPIPFTRLDSWKAHYKVRHLNIKSHICPHCPKSFSSAHTLRNHVSAKHRTGDPSLPPRKTYACLKCGKLLASKIAWVGHQITICDVPFDLSTLPFKVNIVSCPIEGCPATFYTKPSLSKHIFAHTGEKPYSCEKCGTKFTRLESLKVHQDHVCKMGKNLNSGRVPRRKKLRKDNPDENPPCAEFPCPNCPRIFAMKHALRKHIEKYCTSSKS</sequence>
<keyword evidence="5" id="KW-0862">Zinc</keyword>
<dbReference type="InterPro" id="IPR050636">
    <property type="entry name" value="C2H2-ZF_domain-containing"/>
</dbReference>
<feature type="region of interest" description="Disordered" evidence="10">
    <location>
        <begin position="491"/>
        <end position="541"/>
    </location>
</feature>
<evidence type="ECO:0000256" key="2">
    <source>
        <dbReference type="ARBA" id="ARBA00022723"/>
    </source>
</evidence>
<keyword evidence="13" id="KW-1185">Reference proteome</keyword>
<dbReference type="Proteomes" id="UP000198287">
    <property type="component" value="Unassembled WGS sequence"/>
</dbReference>
<dbReference type="SUPFAM" id="SSF57667">
    <property type="entry name" value="beta-beta-alpha zinc fingers"/>
    <property type="match status" value="4"/>
</dbReference>
<feature type="domain" description="C2H2-type" evidence="11">
    <location>
        <begin position="718"/>
        <end position="753"/>
    </location>
</feature>
<evidence type="ECO:0000256" key="10">
    <source>
        <dbReference type="SAM" id="MobiDB-lite"/>
    </source>
</evidence>
<dbReference type="PROSITE" id="PS50157">
    <property type="entry name" value="ZINC_FINGER_C2H2_2"/>
    <property type="match status" value="8"/>
</dbReference>
<comment type="caution">
    <text evidence="12">The sequence shown here is derived from an EMBL/GenBank/DDBJ whole genome shotgun (WGS) entry which is preliminary data.</text>
</comment>
<feature type="region of interest" description="Disordered" evidence="10">
    <location>
        <begin position="747"/>
        <end position="766"/>
    </location>
</feature>
<keyword evidence="3" id="KW-0677">Repeat</keyword>
<dbReference type="InterPro" id="IPR036236">
    <property type="entry name" value="Znf_C2H2_sf"/>
</dbReference>
<dbReference type="Gene3D" id="3.30.160.60">
    <property type="entry name" value="Classic Zinc Finger"/>
    <property type="match status" value="6"/>
</dbReference>
<proteinExistence type="predicted"/>
<evidence type="ECO:0000256" key="6">
    <source>
        <dbReference type="ARBA" id="ARBA00023015"/>
    </source>
</evidence>
<dbReference type="FunFam" id="3.30.160.60:FF:000100">
    <property type="entry name" value="Zinc finger 45-like"/>
    <property type="match status" value="1"/>
</dbReference>
<feature type="region of interest" description="Disordered" evidence="10">
    <location>
        <begin position="181"/>
        <end position="253"/>
    </location>
</feature>
<dbReference type="InterPro" id="IPR013087">
    <property type="entry name" value="Znf_C2H2_type"/>
</dbReference>
<keyword evidence="6" id="KW-0805">Transcription regulation</keyword>
<feature type="compositionally biased region" description="Basic residues" evidence="10">
    <location>
        <begin position="234"/>
        <end position="252"/>
    </location>
</feature>
<dbReference type="OrthoDB" id="3437960at2759"/>
<dbReference type="PANTHER" id="PTHR47772">
    <property type="entry name" value="ZINC FINGER PROTEIN 200"/>
    <property type="match status" value="1"/>
</dbReference>
<feature type="compositionally biased region" description="Basic and acidic residues" evidence="10">
    <location>
        <begin position="500"/>
        <end position="511"/>
    </location>
</feature>
<organism evidence="12 13">
    <name type="scientific">Folsomia candida</name>
    <name type="common">Springtail</name>
    <dbReference type="NCBI Taxonomy" id="158441"/>
    <lineage>
        <taxon>Eukaryota</taxon>
        <taxon>Metazoa</taxon>
        <taxon>Ecdysozoa</taxon>
        <taxon>Arthropoda</taxon>
        <taxon>Hexapoda</taxon>
        <taxon>Collembola</taxon>
        <taxon>Entomobryomorpha</taxon>
        <taxon>Isotomoidea</taxon>
        <taxon>Isotomidae</taxon>
        <taxon>Proisotominae</taxon>
        <taxon>Folsomia</taxon>
    </lineage>
</organism>
<evidence type="ECO:0000313" key="13">
    <source>
        <dbReference type="Proteomes" id="UP000198287"/>
    </source>
</evidence>
<feature type="domain" description="C2H2-type" evidence="11">
    <location>
        <begin position="613"/>
        <end position="641"/>
    </location>
</feature>
<dbReference type="AlphaFoldDB" id="A0A226DSL3"/>
<comment type="subcellular location">
    <subcellularLocation>
        <location evidence="1">Nucleus</location>
    </subcellularLocation>
</comment>
<feature type="domain" description="C2H2-type" evidence="11">
    <location>
        <begin position="772"/>
        <end position="800"/>
    </location>
</feature>
<evidence type="ECO:0000259" key="11">
    <source>
        <dbReference type="PROSITE" id="PS50157"/>
    </source>
</evidence>
<reference evidence="12 13" key="1">
    <citation type="submission" date="2015-12" db="EMBL/GenBank/DDBJ databases">
        <title>The genome of Folsomia candida.</title>
        <authorList>
            <person name="Faddeeva A."/>
            <person name="Derks M.F."/>
            <person name="Anvar Y."/>
            <person name="Smit S."/>
            <person name="Van Straalen N."/>
            <person name="Roelofs D."/>
        </authorList>
    </citation>
    <scope>NUCLEOTIDE SEQUENCE [LARGE SCALE GENOMIC DNA]</scope>
    <source>
        <strain evidence="12 13">VU population</strain>
        <tissue evidence="12">Whole body</tissue>
    </source>
</reference>
<evidence type="ECO:0000256" key="1">
    <source>
        <dbReference type="ARBA" id="ARBA00004123"/>
    </source>
</evidence>
<protein>
    <recommendedName>
        <fullName evidence="11">C2H2-type domain-containing protein</fullName>
    </recommendedName>
</protein>
<keyword evidence="8" id="KW-0539">Nucleus</keyword>
<evidence type="ECO:0000313" key="12">
    <source>
        <dbReference type="EMBL" id="OXA47677.1"/>
    </source>
</evidence>
<dbReference type="EMBL" id="LNIX01000013">
    <property type="protein sequence ID" value="OXA47677.1"/>
    <property type="molecule type" value="Genomic_DNA"/>
</dbReference>
<dbReference type="PROSITE" id="PS00028">
    <property type="entry name" value="ZINC_FINGER_C2H2_1"/>
    <property type="match status" value="4"/>
</dbReference>
<dbReference type="GO" id="GO:0008270">
    <property type="term" value="F:zinc ion binding"/>
    <property type="evidence" value="ECO:0007669"/>
    <property type="project" value="UniProtKB-KW"/>
</dbReference>
<feature type="domain" description="C2H2-type" evidence="11">
    <location>
        <begin position="429"/>
        <end position="464"/>
    </location>
</feature>
<dbReference type="FunFam" id="3.30.160.60:FF:000176">
    <property type="entry name" value="zinc finger protein 70"/>
    <property type="match status" value="1"/>
</dbReference>
<feature type="domain" description="C2H2-type" evidence="11">
    <location>
        <begin position="352"/>
        <end position="381"/>
    </location>
</feature>